<protein>
    <submittedName>
        <fullName evidence="1">Uncharacterized protein</fullName>
    </submittedName>
</protein>
<sequence length="249" mass="29621">MRTLNLDEFSQQFSRLINRIEVANPEDTTTLVDHLFFFIHEQSISKRIIERIEFEFKPLKLLIDNIHFETEYKQIKEIKSQLKSDEIQGAFSLFLLNRLFNSNEKKYNTYYIELGHRWYDGGGDYYDWQNKFNLYFLSPLFNIVEWYCYESHPKEGGDYFSLDSRNEVREKLNQILLEVQKQGFASQIIFEEIEELSDTLIFLNKRSWLQLMQAKLTPNAASLVPPEIANDLRNTLSEFVNNLPNSPFT</sequence>
<gene>
    <name evidence="1" type="ORF">FEK29_03895</name>
</gene>
<dbReference type="AlphaFoldDB" id="A0A5R8MBH5"/>
<proteinExistence type="predicted"/>
<reference evidence="1 2" key="1">
    <citation type="journal article" date="2017" name="Int. J. Syst. Evol. Microbiol.">
        <title>Maripseudobacter aurantiacus gen. nov., sp. nov., a novel member of the family Flavobacteriaceae isolated from a sedimentation basin.</title>
        <authorList>
            <person name="Chen C."/>
            <person name="Su Y."/>
            <person name="Tao T."/>
            <person name="Fu G."/>
            <person name="Zhang C."/>
            <person name="Sun C."/>
            <person name="Zhang X."/>
            <person name="Wu M."/>
        </authorList>
    </citation>
    <scope>NUCLEOTIDE SEQUENCE [LARGE SCALE GENOMIC DNA]</scope>
    <source>
        <strain evidence="2">CDA4</strain>
    </source>
</reference>
<dbReference type="OrthoDB" id="1376646at2"/>
<evidence type="ECO:0000313" key="1">
    <source>
        <dbReference type="EMBL" id="TLF46922.1"/>
    </source>
</evidence>
<organism evidence="1 2">
    <name type="scientific">Maribacter aurantiacus</name>
    <dbReference type="NCBI Taxonomy" id="1882343"/>
    <lineage>
        <taxon>Bacteria</taxon>
        <taxon>Pseudomonadati</taxon>
        <taxon>Bacteroidota</taxon>
        <taxon>Flavobacteriia</taxon>
        <taxon>Flavobacteriales</taxon>
        <taxon>Flavobacteriaceae</taxon>
        <taxon>Maribacter</taxon>
    </lineage>
</organism>
<dbReference type="EMBL" id="VBUK01000001">
    <property type="protein sequence ID" value="TLF46922.1"/>
    <property type="molecule type" value="Genomic_DNA"/>
</dbReference>
<dbReference type="RefSeq" id="WP_138257065.1">
    <property type="nucleotide sequence ID" value="NZ_VBUK01000001.1"/>
</dbReference>
<keyword evidence="2" id="KW-1185">Reference proteome</keyword>
<name>A0A5R8MBH5_9FLAO</name>
<comment type="caution">
    <text evidence="1">The sequence shown here is derived from an EMBL/GenBank/DDBJ whole genome shotgun (WGS) entry which is preliminary data.</text>
</comment>
<evidence type="ECO:0000313" key="2">
    <source>
        <dbReference type="Proteomes" id="UP000308382"/>
    </source>
</evidence>
<accession>A0A5R8MBH5</accession>
<dbReference type="Proteomes" id="UP000308382">
    <property type="component" value="Unassembled WGS sequence"/>
</dbReference>